<reference evidence="12" key="1">
    <citation type="submission" date="2020-04" db="EMBL/GenBank/DDBJ databases">
        <authorList>
            <person name="Zhang T."/>
        </authorList>
    </citation>
    <scope>NUCLEOTIDE SEQUENCE</scope>
    <source>
        <strain evidence="12">HKST-UBA17</strain>
    </source>
</reference>
<evidence type="ECO:0000256" key="8">
    <source>
        <dbReference type="ARBA" id="ARBA00023136"/>
    </source>
</evidence>
<evidence type="ECO:0000313" key="13">
    <source>
        <dbReference type="Proteomes" id="UP000741282"/>
    </source>
</evidence>
<dbReference type="InterPro" id="IPR011527">
    <property type="entry name" value="ABC1_TM_dom"/>
</dbReference>
<evidence type="ECO:0000256" key="9">
    <source>
        <dbReference type="SAM" id="Phobius"/>
    </source>
</evidence>
<accession>A0A955KYG0</accession>
<keyword evidence="3" id="KW-1003">Cell membrane</keyword>
<dbReference type="GO" id="GO:0005524">
    <property type="term" value="F:ATP binding"/>
    <property type="evidence" value="ECO:0007669"/>
    <property type="project" value="UniProtKB-KW"/>
</dbReference>
<evidence type="ECO:0000256" key="2">
    <source>
        <dbReference type="ARBA" id="ARBA00022448"/>
    </source>
</evidence>
<dbReference type="PROSITE" id="PS50893">
    <property type="entry name" value="ABC_TRANSPORTER_2"/>
    <property type="match status" value="1"/>
</dbReference>
<dbReference type="InterPro" id="IPR036640">
    <property type="entry name" value="ABC1_TM_sf"/>
</dbReference>
<dbReference type="Proteomes" id="UP000741282">
    <property type="component" value="Unassembled WGS sequence"/>
</dbReference>
<evidence type="ECO:0000256" key="6">
    <source>
        <dbReference type="ARBA" id="ARBA00022840"/>
    </source>
</evidence>
<dbReference type="AlphaFoldDB" id="A0A955KYG0"/>
<dbReference type="InterPro" id="IPR039421">
    <property type="entry name" value="Type_1_exporter"/>
</dbReference>
<dbReference type="InterPro" id="IPR003593">
    <property type="entry name" value="AAA+_ATPase"/>
</dbReference>
<sequence>MEKKAQEKRMSVKKLRKFISNSIWVYKQMFRISRLDSSILILSSLINSAVPTIQAFFSAKLLDEIIQIVDQGLTEIRSLQDIRNIFTTISLMALSYFLQNLTRRIRRYYDDKFRRLHFREFELEMVRNISKLDVQQFEDPRISDSIQKAKDNFYKIQVLTQSSIEFTSQLVSTIITGTISFTISPLLFIFVTILSIPNNIIFAKFIRNIWNFYNNNIERNRRGWWLRGSLTDETELPEHKITRSDRYIYKRVKSIFREHWTEEMEILKKRVRGELFSIFLNALTLMIIPLVLLQKLLQGQFSIGDFTFYRGRFMDYSGELDYMFGIFLEIVDNSSYITYVRDLFDIRSEIKEGDKKLDLSKPMKIEFRDLSFKYPKEKKYSLKDINLTIHPSDEVAIVGENGAGKTTLIKLLLRFYEPTKGQILINDIPIDEYTITSYYKAFSAIFQDYNIYEALDVKENIGIGKPDAEFNLEEIKRASKAADAHSFIEKLDKKYGQILSKQFTDGTKLSKGQTQKIAIARNFYRNTRILILDEPTASIDAQAEHKIFDRIYQFTEDKTVIIISHRFSTVRKAQKIFVLSNGRLIESGSHEELMEIKGVYSEAFNLQAEGYQPANL</sequence>
<gene>
    <name evidence="12" type="ORF">KC685_04465</name>
</gene>
<dbReference type="SMART" id="SM00382">
    <property type="entry name" value="AAA"/>
    <property type="match status" value="1"/>
</dbReference>
<evidence type="ECO:0000256" key="3">
    <source>
        <dbReference type="ARBA" id="ARBA00022475"/>
    </source>
</evidence>
<feature type="transmembrane region" description="Helical" evidence="9">
    <location>
        <begin position="170"/>
        <end position="196"/>
    </location>
</feature>
<keyword evidence="6 12" id="KW-0067">ATP-binding</keyword>
<dbReference type="PANTHER" id="PTHR43394">
    <property type="entry name" value="ATP-DEPENDENT PERMEASE MDL1, MITOCHONDRIAL"/>
    <property type="match status" value="1"/>
</dbReference>
<dbReference type="SUPFAM" id="SSF90123">
    <property type="entry name" value="ABC transporter transmembrane region"/>
    <property type="match status" value="1"/>
</dbReference>
<keyword evidence="2" id="KW-0813">Transport</keyword>
<dbReference type="Gene3D" id="3.40.50.300">
    <property type="entry name" value="P-loop containing nucleotide triphosphate hydrolases"/>
    <property type="match status" value="1"/>
</dbReference>
<proteinExistence type="predicted"/>
<dbReference type="FunFam" id="3.40.50.300:FF:000221">
    <property type="entry name" value="Multidrug ABC transporter ATP-binding protein"/>
    <property type="match status" value="1"/>
</dbReference>
<dbReference type="InterPro" id="IPR003439">
    <property type="entry name" value="ABC_transporter-like_ATP-bd"/>
</dbReference>
<dbReference type="GO" id="GO:0015421">
    <property type="term" value="F:ABC-type oligopeptide transporter activity"/>
    <property type="evidence" value="ECO:0007669"/>
    <property type="project" value="TreeGrafter"/>
</dbReference>
<dbReference type="GO" id="GO:0016887">
    <property type="term" value="F:ATP hydrolysis activity"/>
    <property type="evidence" value="ECO:0007669"/>
    <property type="project" value="InterPro"/>
</dbReference>
<evidence type="ECO:0000256" key="4">
    <source>
        <dbReference type="ARBA" id="ARBA00022692"/>
    </source>
</evidence>
<name>A0A955KYG0_9BACT</name>
<feature type="domain" description="ABC transporter" evidence="10">
    <location>
        <begin position="365"/>
        <end position="606"/>
    </location>
</feature>
<keyword evidence="5" id="KW-0547">Nucleotide-binding</keyword>
<evidence type="ECO:0000259" key="11">
    <source>
        <dbReference type="PROSITE" id="PS50929"/>
    </source>
</evidence>
<feature type="domain" description="ABC transmembrane type-1" evidence="11">
    <location>
        <begin position="39"/>
        <end position="209"/>
    </location>
</feature>
<dbReference type="Pfam" id="PF00005">
    <property type="entry name" value="ABC_tran"/>
    <property type="match status" value="1"/>
</dbReference>
<dbReference type="SUPFAM" id="SSF52540">
    <property type="entry name" value="P-loop containing nucleoside triphosphate hydrolases"/>
    <property type="match status" value="1"/>
</dbReference>
<dbReference type="EMBL" id="JAGQLN010000019">
    <property type="protein sequence ID" value="MCA9377146.1"/>
    <property type="molecule type" value="Genomic_DNA"/>
</dbReference>
<evidence type="ECO:0000256" key="7">
    <source>
        <dbReference type="ARBA" id="ARBA00022989"/>
    </source>
</evidence>
<protein>
    <submittedName>
        <fullName evidence="12">ABC transporter ATP-binding protein</fullName>
    </submittedName>
</protein>
<evidence type="ECO:0000313" key="12">
    <source>
        <dbReference type="EMBL" id="MCA9377146.1"/>
    </source>
</evidence>
<evidence type="ECO:0000256" key="5">
    <source>
        <dbReference type="ARBA" id="ARBA00022741"/>
    </source>
</evidence>
<evidence type="ECO:0000256" key="1">
    <source>
        <dbReference type="ARBA" id="ARBA00004651"/>
    </source>
</evidence>
<organism evidence="12 13">
    <name type="scientific">Candidatus Dojkabacteria bacterium</name>
    <dbReference type="NCBI Taxonomy" id="2099670"/>
    <lineage>
        <taxon>Bacteria</taxon>
        <taxon>Candidatus Dojkabacteria</taxon>
    </lineage>
</organism>
<dbReference type="PROSITE" id="PS50929">
    <property type="entry name" value="ABC_TM1F"/>
    <property type="match status" value="1"/>
</dbReference>
<reference evidence="12" key="2">
    <citation type="journal article" date="2021" name="Microbiome">
        <title>Successional dynamics and alternative stable states in a saline activated sludge microbial community over 9 years.</title>
        <authorList>
            <person name="Wang Y."/>
            <person name="Ye J."/>
            <person name="Ju F."/>
            <person name="Liu L."/>
            <person name="Boyd J.A."/>
            <person name="Deng Y."/>
            <person name="Parks D.H."/>
            <person name="Jiang X."/>
            <person name="Yin X."/>
            <person name="Woodcroft B.J."/>
            <person name="Tyson G.W."/>
            <person name="Hugenholtz P."/>
            <person name="Polz M.F."/>
            <person name="Zhang T."/>
        </authorList>
    </citation>
    <scope>NUCLEOTIDE SEQUENCE</scope>
    <source>
        <strain evidence="12">HKST-UBA17</strain>
    </source>
</reference>
<comment type="subcellular location">
    <subcellularLocation>
        <location evidence="1">Cell membrane</location>
        <topology evidence="1">Multi-pass membrane protein</topology>
    </subcellularLocation>
</comment>
<evidence type="ECO:0000259" key="10">
    <source>
        <dbReference type="PROSITE" id="PS50893"/>
    </source>
</evidence>
<feature type="transmembrane region" description="Helical" evidence="9">
    <location>
        <begin position="275"/>
        <end position="293"/>
    </location>
</feature>
<dbReference type="GO" id="GO:0005886">
    <property type="term" value="C:plasma membrane"/>
    <property type="evidence" value="ECO:0007669"/>
    <property type="project" value="UniProtKB-SubCell"/>
</dbReference>
<dbReference type="InterPro" id="IPR027417">
    <property type="entry name" value="P-loop_NTPase"/>
</dbReference>
<dbReference type="Gene3D" id="1.20.1560.10">
    <property type="entry name" value="ABC transporter type 1, transmembrane domain"/>
    <property type="match status" value="1"/>
</dbReference>
<comment type="caution">
    <text evidence="12">The sequence shown here is derived from an EMBL/GenBank/DDBJ whole genome shotgun (WGS) entry which is preliminary data.</text>
</comment>
<keyword evidence="4 9" id="KW-0812">Transmembrane</keyword>
<dbReference type="PANTHER" id="PTHR43394:SF1">
    <property type="entry name" value="ATP-BINDING CASSETTE SUB-FAMILY B MEMBER 10, MITOCHONDRIAL"/>
    <property type="match status" value="1"/>
</dbReference>
<keyword evidence="8 9" id="KW-0472">Membrane</keyword>
<keyword evidence="7 9" id="KW-1133">Transmembrane helix</keyword>